<dbReference type="GO" id="GO:0003723">
    <property type="term" value="F:RNA binding"/>
    <property type="evidence" value="ECO:0007669"/>
    <property type="project" value="UniProtKB-UniRule"/>
</dbReference>
<keyword evidence="2" id="KW-0255">Endonuclease</keyword>
<comment type="function">
    <text evidence="2">CRISPR (clustered regularly interspaced short palindromic repeat) is an adaptive immune system that provides protection against mobile genetic elements (viruses, transposable elements and conjugative plasmids). CRISPR clusters contain spacers, sequences complementary to antecedent mobile elements, and target invading nucleic acids. CRISPR clusters are transcribed and processed into CRISPR RNA (crRNA).</text>
</comment>
<dbReference type="Gene3D" id="3.30.70.2660">
    <property type="match status" value="1"/>
</dbReference>
<dbReference type="NCBIfam" id="TIGR01876">
    <property type="entry name" value="cas_Cas5d"/>
    <property type="match status" value="1"/>
</dbReference>
<dbReference type="PATRIC" id="fig|1429043.3.peg.5562"/>
<dbReference type="PIRSF" id="PIRSF029950">
    <property type="entry name" value="Cas_CT1134"/>
    <property type="match status" value="1"/>
</dbReference>
<organism evidence="3 4">
    <name type="scientific">Dethiosulfatarculus sandiegensis</name>
    <dbReference type="NCBI Taxonomy" id="1429043"/>
    <lineage>
        <taxon>Bacteria</taxon>
        <taxon>Pseudomonadati</taxon>
        <taxon>Thermodesulfobacteriota</taxon>
        <taxon>Desulfarculia</taxon>
        <taxon>Desulfarculales</taxon>
        <taxon>Desulfarculaceae</taxon>
        <taxon>Dethiosulfatarculus</taxon>
    </lineage>
</organism>
<evidence type="ECO:0000256" key="1">
    <source>
        <dbReference type="ARBA" id="ARBA00023118"/>
    </source>
</evidence>
<sequence length="220" mass="25220">MSKGVTLRVRGKYACCTRPEMKVERVSYDVLTPSAARGILEAVYWKPAIFWVVDQIHVLQPIRFTNIRRNEVSKKLPLAAIRKAMKGGEPPALFVDDSKNRQQRAALVLRDVDYLIRAHFEFTSQEDNNPGKHLDIFNRRARKGQCFHQPYLGCREFPAAFELWEEEPPSCPEELMGAKDLGWMLHDIDFGDNMTPKFFRAQMTDGVIKVPPLNTGEARS</sequence>
<dbReference type="GO" id="GO:0051607">
    <property type="term" value="P:defense response to virus"/>
    <property type="evidence" value="ECO:0007669"/>
    <property type="project" value="UniProtKB-UniRule"/>
</dbReference>
<gene>
    <name evidence="3" type="ORF">X474_26260</name>
</gene>
<dbReference type="InterPro" id="IPR021124">
    <property type="entry name" value="CRISPR-assoc_prot_Cas5"/>
</dbReference>
<dbReference type="GO" id="GO:0016787">
    <property type="term" value="F:hydrolase activity"/>
    <property type="evidence" value="ECO:0007669"/>
    <property type="project" value="UniProtKB-KW"/>
</dbReference>
<protein>
    <recommendedName>
        <fullName evidence="2">pre-crRNA processing endonuclease</fullName>
        <ecNumber evidence="2">3.1.-.-</ecNumber>
    </recommendedName>
</protein>
<evidence type="ECO:0000313" key="4">
    <source>
        <dbReference type="Proteomes" id="UP000032233"/>
    </source>
</evidence>
<dbReference type="EC" id="3.1.-.-" evidence="2"/>
<evidence type="ECO:0000256" key="2">
    <source>
        <dbReference type="PIRNR" id="PIRNR029950"/>
    </source>
</evidence>
<keyword evidence="4" id="KW-1185">Reference proteome</keyword>
<keyword evidence="2" id="KW-0694">RNA-binding</keyword>
<dbReference type="InParanoid" id="A0A0D2JNV9"/>
<dbReference type="AlphaFoldDB" id="A0A0D2JNV9"/>
<name>A0A0D2JNV9_9BACT</name>
<comment type="caution">
    <text evidence="3">The sequence shown here is derived from an EMBL/GenBank/DDBJ whole genome shotgun (WGS) entry which is preliminary data.</text>
</comment>
<keyword evidence="2" id="KW-0378">Hydrolase</keyword>
<dbReference type="OrthoDB" id="5621871at2"/>
<dbReference type="InterPro" id="IPR010155">
    <property type="entry name" value="CRISPR-assoc_prot_Cas5d"/>
</dbReference>
<dbReference type="GO" id="GO:0004519">
    <property type="term" value="F:endonuclease activity"/>
    <property type="evidence" value="ECO:0007669"/>
    <property type="project" value="UniProtKB-UniRule"/>
</dbReference>
<dbReference type="EMBL" id="AZAC01000067">
    <property type="protein sequence ID" value="KIX11180.1"/>
    <property type="molecule type" value="Genomic_DNA"/>
</dbReference>
<dbReference type="Proteomes" id="UP000032233">
    <property type="component" value="Unassembled WGS sequence"/>
</dbReference>
<dbReference type="NCBIfam" id="TIGR02593">
    <property type="entry name" value="CRISPR_cas5"/>
    <property type="match status" value="1"/>
</dbReference>
<dbReference type="CDD" id="cd09752">
    <property type="entry name" value="Cas5_I-C"/>
    <property type="match status" value="1"/>
</dbReference>
<reference evidence="3 4" key="1">
    <citation type="submission" date="2013-11" db="EMBL/GenBank/DDBJ databases">
        <title>Metagenomic analysis of a methanogenic consortium involved in long chain n-alkane degradation.</title>
        <authorList>
            <person name="Davidova I.A."/>
            <person name="Callaghan A.V."/>
            <person name="Wawrik B."/>
            <person name="Pruitt S."/>
            <person name="Marks C."/>
            <person name="Duncan K.E."/>
            <person name="Suflita J.M."/>
        </authorList>
    </citation>
    <scope>NUCLEOTIDE SEQUENCE [LARGE SCALE GENOMIC DNA]</scope>
    <source>
        <strain evidence="3 4">SPR</strain>
    </source>
</reference>
<dbReference type="GO" id="GO:0043571">
    <property type="term" value="P:maintenance of CRISPR repeat elements"/>
    <property type="evidence" value="ECO:0007669"/>
    <property type="project" value="UniProtKB-UniRule"/>
</dbReference>
<proteinExistence type="inferred from homology"/>
<dbReference type="RefSeq" id="WP_044352469.1">
    <property type="nucleotide sequence ID" value="NZ_AZAC01000067.1"/>
</dbReference>
<comment type="similarity">
    <text evidence="2">Belongs to the CRISPR-associated protein Cas5 family. Subtype I-C/Dvulg subfamily.</text>
</comment>
<dbReference type="Pfam" id="PF09704">
    <property type="entry name" value="Cas_Cas5d"/>
    <property type="match status" value="1"/>
</dbReference>
<dbReference type="STRING" id="1429043.X474_26260"/>
<keyword evidence="1 2" id="KW-0051">Antiviral defense</keyword>
<evidence type="ECO:0000313" key="3">
    <source>
        <dbReference type="EMBL" id="KIX11180.1"/>
    </source>
</evidence>
<accession>A0A0D2JNV9</accession>
<keyword evidence="2" id="KW-0540">Nuclease</keyword>
<dbReference type="InterPro" id="IPR013422">
    <property type="entry name" value="CRISPR-assoc_prot_Cas5_N"/>
</dbReference>